<dbReference type="InterPro" id="IPR012332">
    <property type="entry name" value="Autotransporter_pectin_lyase_C"/>
</dbReference>
<name>A0ABZ0RLC8_9BACT</name>
<feature type="signal peptide" evidence="1">
    <location>
        <begin position="1"/>
        <end position="27"/>
    </location>
</feature>
<organism evidence="2 3">
    <name type="scientific">Coraliomargarita algicola</name>
    <dbReference type="NCBI Taxonomy" id="3092156"/>
    <lineage>
        <taxon>Bacteria</taxon>
        <taxon>Pseudomonadati</taxon>
        <taxon>Verrucomicrobiota</taxon>
        <taxon>Opitutia</taxon>
        <taxon>Puniceicoccales</taxon>
        <taxon>Coraliomargaritaceae</taxon>
        <taxon>Coraliomargarita</taxon>
    </lineage>
</organism>
<dbReference type="Gene3D" id="2.160.20.20">
    <property type="match status" value="1"/>
</dbReference>
<dbReference type="EMBL" id="CP138858">
    <property type="protein sequence ID" value="WPJ96226.1"/>
    <property type="molecule type" value="Genomic_DNA"/>
</dbReference>
<sequence length="452" mass="45148">MKKNTPMMKMFSASLFCGLAIPAISSAVTVTPTNVAGTTGDWLQSWNNATTLEGGFAVPDGSLSDVAVINQERVIQVNSVVSTVAGTVVLNNTTDSARPAAFLEVNSGGSLTTGSMIVSQNKDAGDLKVQGGALTTGALDVKDNGTVTVSSGTLTSSSITVDAFRTVATGVFNINGTGFVTSNGAFTNSGTTNVTGGTLAMGSNQISVTGGNFNVNGGAVTVTGGANATNGALKADGGDINLTSGSITVTDDSAGGGTTNVTSTGTLNIAGGNFIVTGQTGASDTVAFNGEVTISSGSFSVAAGQVITNSTAVFNIVGDAATSIEMNNLNLVGSRTATFNFIFDDDGVETVTNAGFMGLSSLTLNVDGSAYAGGIASFDLFTSTNLTSGIEAGNITVTGLGEEGVDWEILQGLGTGGDDKITLNILTVPEPSAYALLGGLLALGHVMVRRRR</sequence>
<gene>
    <name evidence="2" type="ORF">SH580_00735</name>
</gene>
<keyword evidence="1" id="KW-0732">Signal</keyword>
<evidence type="ECO:0000256" key="1">
    <source>
        <dbReference type="SAM" id="SignalP"/>
    </source>
</evidence>
<feature type="chain" id="PRO_5046212836" evidence="1">
    <location>
        <begin position="28"/>
        <end position="452"/>
    </location>
</feature>
<dbReference type="NCBIfam" id="TIGR02595">
    <property type="entry name" value="PEP_CTERM"/>
    <property type="match status" value="1"/>
</dbReference>
<dbReference type="RefSeq" id="WP_319833089.1">
    <property type="nucleotide sequence ID" value="NZ_CP138858.1"/>
</dbReference>
<reference evidence="2 3" key="1">
    <citation type="submission" date="2023-11" db="EMBL/GenBank/DDBJ databases">
        <title>Coraliomargarita sp. nov., isolated from marine algae.</title>
        <authorList>
            <person name="Lee J.K."/>
            <person name="Baek J.H."/>
            <person name="Kim J.M."/>
            <person name="Choi D.G."/>
            <person name="Jeon C.O."/>
        </authorList>
    </citation>
    <scope>NUCLEOTIDE SEQUENCE [LARGE SCALE GENOMIC DNA]</scope>
    <source>
        <strain evidence="2 3">J2-16</strain>
    </source>
</reference>
<dbReference type="InterPro" id="IPR013424">
    <property type="entry name" value="Ice-binding_C"/>
</dbReference>
<keyword evidence="3" id="KW-1185">Reference proteome</keyword>
<dbReference type="Proteomes" id="UP001324993">
    <property type="component" value="Chromosome"/>
</dbReference>
<evidence type="ECO:0000313" key="3">
    <source>
        <dbReference type="Proteomes" id="UP001324993"/>
    </source>
</evidence>
<accession>A0ABZ0RLC8</accession>
<protein>
    <submittedName>
        <fullName evidence="2">PEP-CTERM sorting domain-containing protein</fullName>
    </submittedName>
</protein>
<proteinExistence type="predicted"/>
<evidence type="ECO:0000313" key="2">
    <source>
        <dbReference type="EMBL" id="WPJ96226.1"/>
    </source>
</evidence>